<evidence type="ECO:0000256" key="5">
    <source>
        <dbReference type="ARBA" id="ARBA00023004"/>
    </source>
</evidence>
<dbReference type="HOGENOM" id="CLU_033716_0_2_0"/>
<gene>
    <name evidence="9" type="ordered locus">AciPR4_4112</name>
</gene>
<dbReference type="KEGG" id="tsa:AciPR4_4112"/>
<dbReference type="STRING" id="401053.AciPR4_4112"/>
<evidence type="ECO:0000256" key="4">
    <source>
        <dbReference type="ARBA" id="ARBA00023002"/>
    </source>
</evidence>
<dbReference type="AlphaFoldDB" id="E8V5A1"/>
<sequence>MNEQTEVPVINPIDPKFNENPHATYDPLRSTDPVYRDTVLNRILVTRAKEVGEILQDRQIPCDPRKTLPDAYARRTFWVDENYKPSLLRMDDPDHKRVRSAVAKVFNQTVVDAMRGRIEEITTVILDTLVGRTSFELIEEFARPLPITVIAEFLGVDDVYLAEFMQWSIAMLQSFNPAPTPQQKADMMRGRDWGIDYFKKVVDARRTTRGNDFISSLITAEEQGQLTEWEILSTCDLLLLAGNVTTTDLIGNGVVALLQHPEQLQKLRANPALLPHAIEEILRYDSPITSVNRVTTDTIRIDGCPFHAGQSISLMLDAANHDPALHEDPHTFDIERTNQRHYSFGGGAHFCLGAPLARAEAEIAFKLLLERFPKLALDPARPPKRKLAPSFHGFESLWVTV</sequence>
<organism evidence="9 10">
    <name type="scientific">Terriglobus saanensis (strain ATCC BAA-1853 / DSM 23119 / SP1PR4)</name>
    <dbReference type="NCBI Taxonomy" id="401053"/>
    <lineage>
        <taxon>Bacteria</taxon>
        <taxon>Pseudomonadati</taxon>
        <taxon>Acidobacteriota</taxon>
        <taxon>Terriglobia</taxon>
        <taxon>Terriglobales</taxon>
        <taxon>Acidobacteriaceae</taxon>
        <taxon>Terriglobus</taxon>
    </lineage>
</organism>
<dbReference type="GO" id="GO:0004497">
    <property type="term" value="F:monooxygenase activity"/>
    <property type="evidence" value="ECO:0007669"/>
    <property type="project" value="UniProtKB-KW"/>
</dbReference>
<name>E8V5A1_TERSS</name>
<dbReference type="InterPro" id="IPR036396">
    <property type="entry name" value="Cyt_P450_sf"/>
</dbReference>
<dbReference type="GO" id="GO:0016705">
    <property type="term" value="F:oxidoreductase activity, acting on paired donors, with incorporation or reduction of molecular oxygen"/>
    <property type="evidence" value="ECO:0007669"/>
    <property type="project" value="InterPro"/>
</dbReference>
<keyword evidence="6 7" id="KW-0503">Monooxygenase</keyword>
<evidence type="ECO:0000256" key="1">
    <source>
        <dbReference type="ARBA" id="ARBA00010617"/>
    </source>
</evidence>
<evidence type="ECO:0000313" key="9">
    <source>
        <dbReference type="EMBL" id="ADV84860.1"/>
    </source>
</evidence>
<dbReference type="Pfam" id="PF00067">
    <property type="entry name" value="p450"/>
    <property type="match status" value="1"/>
</dbReference>
<evidence type="ECO:0000256" key="7">
    <source>
        <dbReference type="RuleBase" id="RU000461"/>
    </source>
</evidence>
<dbReference type="PRINTS" id="PR00359">
    <property type="entry name" value="BP450"/>
</dbReference>
<dbReference type="GO" id="GO:0005506">
    <property type="term" value="F:iron ion binding"/>
    <property type="evidence" value="ECO:0007669"/>
    <property type="project" value="InterPro"/>
</dbReference>
<evidence type="ECO:0000313" key="10">
    <source>
        <dbReference type="Proteomes" id="UP000006844"/>
    </source>
</evidence>
<dbReference type="GO" id="GO:0020037">
    <property type="term" value="F:heme binding"/>
    <property type="evidence" value="ECO:0007669"/>
    <property type="project" value="InterPro"/>
</dbReference>
<dbReference type="InterPro" id="IPR002397">
    <property type="entry name" value="Cyt_P450_B"/>
</dbReference>
<dbReference type="PANTHER" id="PTHR46696:SF1">
    <property type="entry name" value="CYTOCHROME P450 YJIB-RELATED"/>
    <property type="match status" value="1"/>
</dbReference>
<keyword evidence="3 7" id="KW-0479">Metal-binding</keyword>
<dbReference type="OrthoDB" id="9801155at2"/>
<dbReference type="PANTHER" id="PTHR46696">
    <property type="entry name" value="P450, PUTATIVE (EUROFUNG)-RELATED"/>
    <property type="match status" value="1"/>
</dbReference>
<reference evidence="9 10" key="1">
    <citation type="journal article" date="2012" name="Stand. Genomic Sci.">
        <title>Complete genome sequence of Terriglobus saanensis type strain SP1PR4(T), an Acidobacteria from tundra soil.</title>
        <authorList>
            <person name="Rawat S.R."/>
            <person name="Mannisto M.K."/>
            <person name="Starovoytov V."/>
            <person name="Goodwin L."/>
            <person name="Nolan M."/>
            <person name="Hauser L."/>
            <person name="Land M."/>
            <person name="Davenport K.W."/>
            <person name="Woyke T."/>
            <person name="Haggblom M.M."/>
        </authorList>
    </citation>
    <scope>NUCLEOTIDE SEQUENCE</scope>
    <source>
        <strain evidence="10">ATCC BAA-1853 / DSM 23119 / SP1PR4</strain>
    </source>
</reference>
<dbReference type="InterPro" id="IPR017972">
    <property type="entry name" value="Cyt_P450_CS"/>
</dbReference>
<dbReference type="SUPFAM" id="SSF48264">
    <property type="entry name" value="Cytochrome P450"/>
    <property type="match status" value="1"/>
</dbReference>
<dbReference type="PROSITE" id="PS00086">
    <property type="entry name" value="CYTOCHROME_P450"/>
    <property type="match status" value="1"/>
</dbReference>
<dbReference type="EMBL" id="CP002467">
    <property type="protein sequence ID" value="ADV84860.1"/>
    <property type="molecule type" value="Genomic_DNA"/>
</dbReference>
<dbReference type="InterPro" id="IPR001128">
    <property type="entry name" value="Cyt_P450"/>
</dbReference>
<comment type="similarity">
    <text evidence="1 7">Belongs to the cytochrome P450 family.</text>
</comment>
<dbReference type="eggNOG" id="COG2124">
    <property type="taxonomic scope" value="Bacteria"/>
</dbReference>
<dbReference type="FunFam" id="1.10.630.10:FF:000018">
    <property type="entry name" value="Cytochrome P450 monooxygenase"/>
    <property type="match status" value="1"/>
</dbReference>
<accession>E8V5A1</accession>
<evidence type="ECO:0000256" key="6">
    <source>
        <dbReference type="ARBA" id="ARBA00023033"/>
    </source>
</evidence>
<keyword evidence="10" id="KW-1185">Reference proteome</keyword>
<evidence type="ECO:0000256" key="2">
    <source>
        <dbReference type="ARBA" id="ARBA00022617"/>
    </source>
</evidence>
<dbReference type="Proteomes" id="UP000006844">
    <property type="component" value="Chromosome"/>
</dbReference>
<protein>
    <submittedName>
        <fullName evidence="9">Cytochrome P450</fullName>
    </submittedName>
</protein>
<keyword evidence="5 7" id="KW-0408">Iron</keyword>
<feature type="region of interest" description="Disordered" evidence="8">
    <location>
        <begin position="1"/>
        <end position="20"/>
    </location>
</feature>
<dbReference type="CDD" id="cd20625">
    <property type="entry name" value="CYP164-like"/>
    <property type="match status" value="1"/>
</dbReference>
<proteinExistence type="inferred from homology"/>
<evidence type="ECO:0000256" key="8">
    <source>
        <dbReference type="SAM" id="MobiDB-lite"/>
    </source>
</evidence>
<keyword evidence="2 7" id="KW-0349">Heme</keyword>
<dbReference type="Gene3D" id="1.10.630.10">
    <property type="entry name" value="Cytochrome P450"/>
    <property type="match status" value="1"/>
</dbReference>
<keyword evidence="4 7" id="KW-0560">Oxidoreductase</keyword>
<evidence type="ECO:0000256" key="3">
    <source>
        <dbReference type="ARBA" id="ARBA00022723"/>
    </source>
</evidence>
<dbReference type="RefSeq" id="WP_013570590.1">
    <property type="nucleotide sequence ID" value="NC_014963.1"/>
</dbReference>